<dbReference type="Gene3D" id="3.10.450.620">
    <property type="entry name" value="JHP933, nucleotidyltransferase-like core domain"/>
    <property type="match status" value="1"/>
</dbReference>
<name>X1LVV9_9ZZZZ</name>
<dbReference type="InterPro" id="IPR014942">
    <property type="entry name" value="AbiEii"/>
</dbReference>
<evidence type="ECO:0008006" key="2">
    <source>
        <dbReference type="Google" id="ProtNLM"/>
    </source>
</evidence>
<protein>
    <recommendedName>
        <fullName evidence="2">Nucleotidyl transferase AbiEii/AbiGii toxin family protein</fullName>
    </recommendedName>
</protein>
<dbReference type="EMBL" id="BARV01007583">
    <property type="protein sequence ID" value="GAI09941.1"/>
    <property type="molecule type" value="Genomic_DNA"/>
</dbReference>
<reference evidence="1" key="1">
    <citation type="journal article" date="2014" name="Front. Microbiol.">
        <title>High frequency of phylogenetically diverse reductive dehalogenase-homologous genes in deep subseafloor sedimentary metagenomes.</title>
        <authorList>
            <person name="Kawai M."/>
            <person name="Futagami T."/>
            <person name="Toyoda A."/>
            <person name="Takaki Y."/>
            <person name="Nishi S."/>
            <person name="Hori S."/>
            <person name="Arai W."/>
            <person name="Tsubouchi T."/>
            <person name="Morono Y."/>
            <person name="Uchiyama I."/>
            <person name="Ito T."/>
            <person name="Fujiyama A."/>
            <person name="Inagaki F."/>
            <person name="Takami H."/>
        </authorList>
    </citation>
    <scope>NUCLEOTIDE SEQUENCE</scope>
    <source>
        <strain evidence="1">Expedition CK06-06</strain>
    </source>
</reference>
<comment type="caution">
    <text evidence="1">The sequence shown here is derived from an EMBL/GenBank/DDBJ whole genome shotgun (WGS) entry which is preliminary data.</text>
</comment>
<gene>
    <name evidence="1" type="ORF">S06H3_15409</name>
</gene>
<sequence length="190" mass="22030">MLHNNKDEFLKILERASAQTGFPLRLLEKDYYITVVLSGINELSNDLVFKGGTCFSKIYYSYYRLSEDLDFTLKLSTDNATRSVRRNAIKPIKEVIRPFLKRFNMSIQNLDKAGHRESTQYIYYLDYDSAVLNKKESIKLEIGLRFNPLRPVAAKEVNHKFLHPFTKEPLFDAGSVNCLALKELVAEKLR</sequence>
<proteinExistence type="predicted"/>
<evidence type="ECO:0000313" key="1">
    <source>
        <dbReference type="EMBL" id="GAI09941.1"/>
    </source>
</evidence>
<feature type="non-terminal residue" evidence="1">
    <location>
        <position position="190"/>
    </location>
</feature>
<organism evidence="1">
    <name type="scientific">marine sediment metagenome</name>
    <dbReference type="NCBI Taxonomy" id="412755"/>
    <lineage>
        <taxon>unclassified sequences</taxon>
        <taxon>metagenomes</taxon>
        <taxon>ecological metagenomes</taxon>
    </lineage>
</organism>
<accession>X1LVV9</accession>
<dbReference type="Pfam" id="PF08843">
    <property type="entry name" value="AbiEii"/>
    <property type="match status" value="1"/>
</dbReference>
<dbReference type="AlphaFoldDB" id="X1LVV9"/>